<organism evidence="1 2">
    <name type="scientific">Erythranthe guttata</name>
    <name type="common">Yellow monkey flower</name>
    <name type="synonym">Mimulus guttatus</name>
    <dbReference type="NCBI Taxonomy" id="4155"/>
    <lineage>
        <taxon>Eukaryota</taxon>
        <taxon>Viridiplantae</taxon>
        <taxon>Streptophyta</taxon>
        <taxon>Embryophyta</taxon>
        <taxon>Tracheophyta</taxon>
        <taxon>Spermatophyta</taxon>
        <taxon>Magnoliopsida</taxon>
        <taxon>eudicotyledons</taxon>
        <taxon>Gunneridae</taxon>
        <taxon>Pentapetalae</taxon>
        <taxon>asterids</taxon>
        <taxon>lamiids</taxon>
        <taxon>Lamiales</taxon>
        <taxon>Phrymaceae</taxon>
        <taxon>Erythranthe</taxon>
    </lineage>
</organism>
<dbReference type="Gene3D" id="3.30.450.30">
    <property type="entry name" value="Dynein light chain 2a, cytoplasmic"/>
    <property type="match status" value="1"/>
</dbReference>
<dbReference type="eggNOG" id="ENOG502RZPA">
    <property type="taxonomic scope" value="Eukaryota"/>
</dbReference>
<proteinExistence type="predicted"/>
<dbReference type="PANTHER" id="PTHR36780">
    <property type="entry name" value="OS05G0241400 PROTEIN"/>
    <property type="match status" value="1"/>
</dbReference>
<dbReference type="EMBL" id="KI631268">
    <property type="protein sequence ID" value="EYU29128.1"/>
    <property type="molecule type" value="Genomic_DNA"/>
</dbReference>
<sequence>MDWNVVGKLWDKWASNNVGHSGQPLKAALLMNYDPTGPSRLVSTVAEQVGIKVDPTEISQLVSFVKRNKLQTESFFIGPNEYLVTSIHESWFCARCMNTSKQAGEGAIVVQTTAFLLVGLYEGSIGSASRAMVAVDQFAGQLGRRNL</sequence>
<protein>
    <submittedName>
        <fullName evidence="1">Uncharacterized protein</fullName>
    </submittedName>
</protein>
<dbReference type="Pfam" id="PF00235">
    <property type="entry name" value="Profilin"/>
    <property type="match status" value="1"/>
</dbReference>
<dbReference type="InterPro" id="IPR048278">
    <property type="entry name" value="PFN"/>
</dbReference>
<dbReference type="STRING" id="4155.A0A022QPB1"/>
<dbReference type="AlphaFoldDB" id="A0A022QPB1"/>
<dbReference type="OrthoDB" id="1880154at2759"/>
<dbReference type="Proteomes" id="UP000030748">
    <property type="component" value="Unassembled WGS sequence"/>
</dbReference>
<dbReference type="InterPro" id="IPR036140">
    <property type="entry name" value="PFN_sf"/>
</dbReference>
<evidence type="ECO:0000313" key="1">
    <source>
        <dbReference type="EMBL" id="EYU29128.1"/>
    </source>
</evidence>
<name>A0A022QPB1_ERYGU</name>
<evidence type="ECO:0000313" key="2">
    <source>
        <dbReference type="Proteomes" id="UP000030748"/>
    </source>
</evidence>
<accession>A0A022QPB1</accession>
<dbReference type="SUPFAM" id="SSF55770">
    <property type="entry name" value="Profilin (actin-binding protein)"/>
    <property type="match status" value="1"/>
</dbReference>
<dbReference type="GO" id="GO:0003779">
    <property type="term" value="F:actin binding"/>
    <property type="evidence" value="ECO:0007669"/>
    <property type="project" value="InterPro"/>
</dbReference>
<gene>
    <name evidence="1" type="ORF">MIMGU_mgv1a026623mg</name>
</gene>
<reference evidence="1 2" key="1">
    <citation type="journal article" date="2013" name="Proc. Natl. Acad. Sci. U.S.A.">
        <title>Fine-scale variation in meiotic recombination in Mimulus inferred from population shotgun sequencing.</title>
        <authorList>
            <person name="Hellsten U."/>
            <person name="Wright K.M."/>
            <person name="Jenkins J."/>
            <person name="Shu S."/>
            <person name="Yuan Y."/>
            <person name="Wessler S.R."/>
            <person name="Schmutz J."/>
            <person name="Willis J.H."/>
            <person name="Rokhsar D.S."/>
        </authorList>
    </citation>
    <scope>NUCLEOTIDE SEQUENCE [LARGE SCALE GENOMIC DNA]</scope>
    <source>
        <strain evidence="2">cv. DUN x IM62</strain>
    </source>
</reference>
<keyword evidence="2" id="KW-1185">Reference proteome</keyword>
<dbReference type="PANTHER" id="PTHR36780:SF1">
    <property type="entry name" value="PROFILIN"/>
    <property type="match status" value="1"/>
</dbReference>